<dbReference type="InterPro" id="IPR006626">
    <property type="entry name" value="PbH1"/>
</dbReference>
<dbReference type="Proteomes" id="UP000324800">
    <property type="component" value="Unassembled WGS sequence"/>
</dbReference>
<name>A0A5J4WU90_9EUKA</name>
<proteinExistence type="predicted"/>
<evidence type="ECO:0000256" key="2">
    <source>
        <dbReference type="SAM" id="Phobius"/>
    </source>
</evidence>
<evidence type="ECO:0000256" key="1">
    <source>
        <dbReference type="SAM" id="MobiDB-lite"/>
    </source>
</evidence>
<dbReference type="PANTHER" id="PTHR11319:SF35">
    <property type="entry name" value="OUTER MEMBRANE PROTEIN PMPC-RELATED"/>
    <property type="match status" value="1"/>
</dbReference>
<dbReference type="SUPFAM" id="SSF51126">
    <property type="entry name" value="Pectin lyase-like"/>
    <property type="match status" value="1"/>
</dbReference>
<feature type="transmembrane region" description="Helical" evidence="2">
    <location>
        <begin position="2084"/>
        <end position="2113"/>
    </location>
</feature>
<dbReference type="PANTHER" id="PTHR11319">
    <property type="entry name" value="G PROTEIN-COUPLED RECEPTOR-RELATED"/>
    <property type="match status" value="1"/>
</dbReference>
<sequence length="2132" mass="233267">MRQSICYLDGGSIYVQVTLGGNLIIEDCNFTDCQAYSNGGAAYISTSGTNSKTTIINSIFKNCTSQYVGGGFHLGLSNGGNIQLDRCEFFNCTSNHGVGGGIYLIITFNNQITFEIIDTYFHDCKSTESSSNFAGYGAGIFLIGDGDYTPALHYIDLRGMKFYNNKADRNGHTLYIVTSKVIDLCRYGIQGEYIKGNYSDGISDQNELMGIPRTPNQFYNLNINQIQSLQKPLENWWYQPKGLIWHLLNRNEGTIQGIDYPTCAEFDHPCLTIEYTIRAISFMKSESDYDAFIDEKRLGICEAGFDLTAPYQFSKTGSHTNIIKIMKQLYGTDQEMSGQAEIKIIKGSDESTIENGNQGWISAVDGLELGIFGIRIISDKSKLTIPIIYIQDQSSILQLNTITIFDINLTPSASSKGIVHIEVFNSLFLASNSLFEKINIEGSGGNVIRMISTYNKAITATITSCKFIDITAYKDSESRGGAAICARLEQNSQLEINGETEFNSCQMKTEGFGGAFCAQMIYGGLMIIDGECSFIKCTTIVGALSHGGGLYVDLQGEYSYVQLNGNITFDSCESTGSGGGLYASIYIGQSLIISETCQFTKCKSEKSGGGMFAYQSGMDCLVEISGEVSFNECSALIRGGGIYFESYNDPSIVISKVVCQRCSASLGGGIFIFISFSSSNVIEINDASFEECKAIEDKMNDIPPSGYGGGIFVGSQTSVTSYTKYLDLQHMKMNGNTADRGGQSMYVTTTFVIDWCRKGYAGQYVKGDYIEGTSNQNELQGIPINLMSFQSLTTESIQQQQKPLEYYWDYPLGQIWHILNKDFESLIGSDQTGCAEFEYPCLTIAYAIQQISIEKGSSADAIIPEKRIGIHQGGYDLTTPYQFSKSNSYTDCVKIMKQLYGTASVMEDQAELMIIKGSSGSAVENGYKGWISAIEGIQLRIYGVKIVTDLFNLLIPIIYIEGETSVLELNTVTLTGIDYISPSNPDDPNPERFIRGLIHIDVDDSIFIASGCLFKEININSGGNAIRIHNYDQKKIVATISECEFININVICDEEDLGGAAIYAIIGENGELTIKDQCVFDKCSVKNGLGGAIFSRIINSGDAAFINSQFVGCEAFNGGCIYTEINSNGILTIDGVTSFTRCIGTVEQEHCFAGGIYAILNSGGIMNIFGQCTFTQCTASVSGAIYARISDSSLFLIDCISTFTKCYASSSAGGIYALVYDANSKFILKGQLIFDTCTADFHVGGMLTSINNGAQIEISANILFNNCSCSALTAGGLQIDISQTTSNILLTGELTFENCSSQVYGGGFHFSATTSGYIELNKIICKNCSCSQGGGGLYAQVRSGGELVITGSCLFKNCSSSEGNGAGLNMLCTGTESTVRISGLLTFDQCTSFNQGGGAYLSSVDNGLIEIDMAIFKECNSSLGGGLYMDIDFTAESYIKIIDFTFQDCKAIKNELKTTPTGYGGGLFLTGNGDYDLSSEKLNLKGMKIFGNNADKAGIPLSGDSFIAKTTPEIQQKQKTLEYYWTYPLGQIWHVLNKYFASIIGNNQTECAAFDNPCFQIAYALEQISYEKGGTITSVIPEKKIGIHQGGYDMTAPIQFSKSNSYTDCVKIMKQLYGTSQVMSGLAEIKIIKGGDEPALENGHKGWISASGGIELKFYFIKFITDKSKLTIPIILIEDENTKLELDSVTFSDIILSPSNEPKGIIHIEVNDTELIISDCIFEDITIEGEGGSAIRIENDQENSFDATIEGTQFNNINSTGDESGQGGSAIYVQIREDCSLVIDDSCEFNDCVIESGNGGALYVDIDYSKNFQFKIKDATFRHNRALKHSSKDVPPSGYGGVIFLTGTGDYDVESEQIDLGGMKSDSNSADNGGNNIYIVMPQLEQFCQKDNGALIKGDYDDKESDLNDVEGISTDVASFISLTPELIEQEQKSLQYYWAVFASLKTAKVMIDFRNVDEPFIYQLVGNNMIAGINEFIWPPLDGTSDPIAVEDVPDSDQIASFSMKDKQILNYKQKQYGALISNDRRFFTGIDGIEGNVVQLEVEVIFDSEKEEGEDPGKETDQEQEQIIDEQQHSDSPIKSKFPWWIILVIVLIVVAVIITIGTCLLCYCCIWKKKNKEKDLDERLKYKEY</sequence>
<dbReference type="EMBL" id="SNRW01000939">
    <property type="protein sequence ID" value="KAA6398520.1"/>
    <property type="molecule type" value="Genomic_DNA"/>
</dbReference>
<dbReference type="SMART" id="SM00710">
    <property type="entry name" value="PbH1"/>
    <property type="match status" value="10"/>
</dbReference>
<reference evidence="3 4" key="1">
    <citation type="submission" date="2019-03" db="EMBL/GenBank/DDBJ databases">
        <title>Single cell metagenomics reveals metabolic interactions within the superorganism composed of flagellate Streblomastix strix and complex community of Bacteroidetes bacteria on its surface.</title>
        <authorList>
            <person name="Treitli S.C."/>
            <person name="Kolisko M."/>
            <person name="Husnik F."/>
            <person name="Keeling P."/>
            <person name="Hampl V."/>
        </authorList>
    </citation>
    <scope>NUCLEOTIDE SEQUENCE [LARGE SCALE GENOMIC DNA]</scope>
    <source>
        <strain evidence="3">ST1C</strain>
    </source>
</reference>
<gene>
    <name evidence="3" type="ORF">EZS28_005958</name>
</gene>
<evidence type="ECO:0000313" key="3">
    <source>
        <dbReference type="EMBL" id="KAA6398520.1"/>
    </source>
</evidence>
<feature type="region of interest" description="Disordered" evidence="1">
    <location>
        <begin position="2051"/>
        <end position="2076"/>
    </location>
</feature>
<comment type="caution">
    <text evidence="3">The sequence shown here is derived from an EMBL/GenBank/DDBJ whole genome shotgun (WGS) entry which is preliminary data.</text>
</comment>
<dbReference type="InterPro" id="IPR011050">
    <property type="entry name" value="Pectin_lyase_fold/virulence"/>
</dbReference>
<accession>A0A5J4WU90</accession>
<protein>
    <submittedName>
        <fullName evidence="3">Uncharacterized protein</fullName>
    </submittedName>
</protein>
<keyword evidence="2" id="KW-0812">Transmembrane</keyword>
<dbReference type="OrthoDB" id="294016at2759"/>
<keyword evidence="2" id="KW-0472">Membrane</keyword>
<evidence type="ECO:0000313" key="4">
    <source>
        <dbReference type="Proteomes" id="UP000324800"/>
    </source>
</evidence>
<keyword evidence="2" id="KW-1133">Transmembrane helix</keyword>
<organism evidence="3 4">
    <name type="scientific">Streblomastix strix</name>
    <dbReference type="NCBI Taxonomy" id="222440"/>
    <lineage>
        <taxon>Eukaryota</taxon>
        <taxon>Metamonada</taxon>
        <taxon>Preaxostyla</taxon>
        <taxon>Oxymonadida</taxon>
        <taxon>Streblomastigidae</taxon>
        <taxon>Streblomastix</taxon>
    </lineage>
</organism>